<evidence type="ECO:0000313" key="2">
    <source>
        <dbReference type="Proteomes" id="UP000824533"/>
    </source>
</evidence>
<accession>A0ACC1CUN5</accession>
<dbReference type="Proteomes" id="UP000824533">
    <property type="component" value="Linkage Group LG16"/>
</dbReference>
<reference evidence="1 2" key="1">
    <citation type="journal article" date="2021" name="Front. Genet.">
        <title>Chromosome-Level Genome Assembly Reveals Significant Gene Expansion in the Toll and IMD Signaling Pathways of Dendrolimus kikuchii.</title>
        <authorList>
            <person name="Zhou J."/>
            <person name="Wu P."/>
            <person name="Xiong Z."/>
            <person name="Liu N."/>
            <person name="Zhao N."/>
            <person name="Ji M."/>
            <person name="Qiu Y."/>
            <person name="Yang B."/>
        </authorList>
    </citation>
    <scope>NUCLEOTIDE SEQUENCE [LARGE SCALE GENOMIC DNA]</scope>
    <source>
        <strain evidence="1">Ann1</strain>
    </source>
</reference>
<evidence type="ECO:0000313" key="1">
    <source>
        <dbReference type="EMBL" id="KAJ0175286.1"/>
    </source>
</evidence>
<name>A0ACC1CUN5_9NEOP</name>
<protein>
    <submittedName>
        <fullName evidence="1">Uncharacterized protein</fullName>
    </submittedName>
</protein>
<comment type="caution">
    <text evidence="1">The sequence shown here is derived from an EMBL/GenBank/DDBJ whole genome shotgun (WGS) entry which is preliminary data.</text>
</comment>
<organism evidence="1 2">
    <name type="scientific">Dendrolimus kikuchii</name>
    <dbReference type="NCBI Taxonomy" id="765133"/>
    <lineage>
        <taxon>Eukaryota</taxon>
        <taxon>Metazoa</taxon>
        <taxon>Ecdysozoa</taxon>
        <taxon>Arthropoda</taxon>
        <taxon>Hexapoda</taxon>
        <taxon>Insecta</taxon>
        <taxon>Pterygota</taxon>
        <taxon>Neoptera</taxon>
        <taxon>Endopterygota</taxon>
        <taxon>Lepidoptera</taxon>
        <taxon>Glossata</taxon>
        <taxon>Ditrysia</taxon>
        <taxon>Bombycoidea</taxon>
        <taxon>Lasiocampidae</taxon>
        <taxon>Dendrolimus</taxon>
    </lineage>
</organism>
<feature type="non-terminal residue" evidence="1">
    <location>
        <position position="1"/>
    </location>
</feature>
<gene>
    <name evidence="1" type="ORF">K1T71_009427</name>
</gene>
<sequence>NENITTEDYTGTVGEEIDQKETKIVQEMEEKNNLDEIKDYMHPTEDTKRCTSPDIKVQEMSKQKPKRQRKKPDYYGH</sequence>
<keyword evidence="2" id="KW-1185">Reference proteome</keyword>
<feature type="non-terminal residue" evidence="1">
    <location>
        <position position="77"/>
    </location>
</feature>
<proteinExistence type="predicted"/>
<dbReference type="EMBL" id="CM034402">
    <property type="protein sequence ID" value="KAJ0175286.1"/>
    <property type="molecule type" value="Genomic_DNA"/>
</dbReference>